<feature type="transmembrane region" description="Helical" evidence="7">
    <location>
        <begin position="142"/>
        <end position="160"/>
    </location>
</feature>
<keyword evidence="4 7" id="KW-0812">Transmembrane</keyword>
<accession>A0ABT2HW64</accession>
<dbReference type="Gene3D" id="1.20.1250.20">
    <property type="entry name" value="MFS general substrate transporter like domains"/>
    <property type="match status" value="1"/>
</dbReference>
<feature type="transmembrane region" description="Helical" evidence="7">
    <location>
        <begin position="53"/>
        <end position="72"/>
    </location>
</feature>
<feature type="transmembrane region" description="Helical" evidence="7">
    <location>
        <begin position="236"/>
        <end position="253"/>
    </location>
</feature>
<feature type="transmembrane region" description="Helical" evidence="7">
    <location>
        <begin position="363"/>
        <end position="388"/>
    </location>
</feature>
<reference evidence="9 10" key="1">
    <citation type="submission" date="2022-04" db="EMBL/GenBank/DDBJ databases">
        <title>Human microbiome associated bacterial genomes.</title>
        <authorList>
            <person name="Sandstrom S."/>
            <person name="Salamzade R."/>
            <person name="Kalan L.R."/>
        </authorList>
    </citation>
    <scope>NUCLEOTIDE SEQUENCE [LARGE SCALE GENOMIC DNA]</scope>
    <source>
        <strain evidence="10">p3-SID1799</strain>
    </source>
</reference>
<evidence type="ECO:0000256" key="4">
    <source>
        <dbReference type="ARBA" id="ARBA00022692"/>
    </source>
</evidence>
<gene>
    <name evidence="9" type="ORF">M3D15_04255</name>
</gene>
<dbReference type="InterPro" id="IPR036259">
    <property type="entry name" value="MFS_trans_sf"/>
</dbReference>
<comment type="caution">
    <text evidence="9">The sequence shown here is derived from an EMBL/GenBank/DDBJ whole genome shotgun (WGS) entry which is preliminary data.</text>
</comment>
<feature type="transmembrane region" description="Helical" evidence="7">
    <location>
        <begin position="309"/>
        <end position="331"/>
    </location>
</feature>
<keyword evidence="3" id="KW-1003">Cell membrane</keyword>
<evidence type="ECO:0000256" key="2">
    <source>
        <dbReference type="ARBA" id="ARBA00022448"/>
    </source>
</evidence>
<evidence type="ECO:0000256" key="6">
    <source>
        <dbReference type="ARBA" id="ARBA00023136"/>
    </source>
</evidence>
<comment type="subcellular location">
    <subcellularLocation>
        <location evidence="1">Cell membrane</location>
        <topology evidence="1">Multi-pass membrane protein</topology>
    </subcellularLocation>
</comment>
<dbReference type="SUPFAM" id="SSF103473">
    <property type="entry name" value="MFS general substrate transporter"/>
    <property type="match status" value="1"/>
</dbReference>
<feature type="transmembrane region" description="Helical" evidence="7">
    <location>
        <begin position="338"/>
        <end position="357"/>
    </location>
</feature>
<dbReference type="InterPro" id="IPR004638">
    <property type="entry name" value="EmrB-like"/>
</dbReference>
<evidence type="ECO:0000256" key="7">
    <source>
        <dbReference type="SAM" id="Phobius"/>
    </source>
</evidence>
<keyword evidence="2" id="KW-0813">Transport</keyword>
<dbReference type="CDD" id="cd17502">
    <property type="entry name" value="MFS_Azr1_MDR_like"/>
    <property type="match status" value="1"/>
</dbReference>
<dbReference type="NCBIfam" id="TIGR00711">
    <property type="entry name" value="efflux_EmrB"/>
    <property type="match status" value="1"/>
</dbReference>
<feature type="domain" description="Major facilitator superfamily (MFS) profile" evidence="8">
    <location>
        <begin position="19"/>
        <end position="498"/>
    </location>
</feature>
<keyword evidence="5 7" id="KW-1133">Transmembrane helix</keyword>
<dbReference type="Gene3D" id="1.20.1720.10">
    <property type="entry name" value="Multidrug resistance protein D"/>
    <property type="match status" value="1"/>
</dbReference>
<dbReference type="InterPro" id="IPR011701">
    <property type="entry name" value="MFS"/>
</dbReference>
<dbReference type="Proteomes" id="UP001525379">
    <property type="component" value="Unassembled WGS sequence"/>
</dbReference>
<feature type="transmembrane region" description="Helical" evidence="7">
    <location>
        <begin position="16"/>
        <end position="33"/>
    </location>
</feature>
<feature type="transmembrane region" description="Helical" evidence="7">
    <location>
        <begin position="84"/>
        <end position="103"/>
    </location>
</feature>
<organism evidence="9 10">
    <name type="scientific">Pseudoclavibacter albus</name>
    <dbReference type="NCBI Taxonomy" id="272241"/>
    <lineage>
        <taxon>Bacteria</taxon>
        <taxon>Bacillati</taxon>
        <taxon>Actinomycetota</taxon>
        <taxon>Actinomycetes</taxon>
        <taxon>Micrococcales</taxon>
        <taxon>Microbacteriaceae</taxon>
        <taxon>Pseudoclavibacter</taxon>
    </lineage>
</organism>
<dbReference type="EMBL" id="JALXSQ010000011">
    <property type="protein sequence ID" value="MCT2042546.1"/>
    <property type="molecule type" value="Genomic_DNA"/>
</dbReference>
<evidence type="ECO:0000313" key="9">
    <source>
        <dbReference type="EMBL" id="MCT2042546.1"/>
    </source>
</evidence>
<dbReference type="InterPro" id="IPR020846">
    <property type="entry name" value="MFS_dom"/>
</dbReference>
<dbReference type="PRINTS" id="PR01036">
    <property type="entry name" value="TCRTETB"/>
</dbReference>
<name>A0ABT2HW64_9MICO</name>
<dbReference type="PANTHER" id="PTHR23501:SF197">
    <property type="entry name" value="COMD"/>
    <property type="match status" value="1"/>
</dbReference>
<feature type="transmembrane region" description="Helical" evidence="7">
    <location>
        <begin position="205"/>
        <end position="224"/>
    </location>
</feature>
<protein>
    <submittedName>
        <fullName evidence="9">MFS transporter</fullName>
    </submittedName>
</protein>
<dbReference type="Pfam" id="PF07690">
    <property type="entry name" value="MFS_1"/>
    <property type="match status" value="1"/>
</dbReference>
<feature type="transmembrane region" description="Helical" evidence="7">
    <location>
        <begin position="471"/>
        <end position="494"/>
    </location>
</feature>
<evidence type="ECO:0000313" key="10">
    <source>
        <dbReference type="Proteomes" id="UP001525379"/>
    </source>
</evidence>
<evidence type="ECO:0000259" key="8">
    <source>
        <dbReference type="PROSITE" id="PS50850"/>
    </source>
</evidence>
<dbReference type="PANTHER" id="PTHR23501">
    <property type="entry name" value="MAJOR FACILITATOR SUPERFAMILY"/>
    <property type="match status" value="1"/>
</dbReference>
<proteinExistence type="predicted"/>
<feature type="transmembrane region" description="Helical" evidence="7">
    <location>
        <begin position="409"/>
        <end position="428"/>
    </location>
</feature>
<evidence type="ECO:0000256" key="5">
    <source>
        <dbReference type="ARBA" id="ARBA00022989"/>
    </source>
</evidence>
<dbReference type="RefSeq" id="WP_206395001.1">
    <property type="nucleotide sequence ID" value="NZ_JAFDPW010000002.1"/>
</dbReference>
<dbReference type="PROSITE" id="PS50850">
    <property type="entry name" value="MFS"/>
    <property type="match status" value="1"/>
</dbReference>
<sequence length="548" mass="57131">MNSPETADGALPPKRLIPLFAGLILAMLLASLNNTVLSSAMPTIIGELNGVEHLSWVITAFILASTVTMPVYGNLSDLFGRRPMLIAAIVVFLGGSVLGALAQDMPMLIAARGIQGLGGGGLMILTQAAIADVVPARERGKYMGIMGGVFAFASVAGPLLGGWFTEGPGWRWAFWMNVPIGLLALAAAVFLLRLPMRRTEGRVDVLGMMLLAVATTSIVLLATWGGQQFEWMSVESAALAVVGIVAAVCFVIVESKAEQPVMPLALFLDRNFLLTTAAALAIGVAMFGALGYMPMYLQMVTGAGPTVSGLLMIPMMGVLLVTSTLSGAIVSRTGRYKMLPVVGTGIVAGALVFISLVTVDTPMWVICAALAVLGSGLGLSMQILTLIVQNSFPIRMVGTATAATNYFRQVGATLGSAIVGSLFAQRLVEEFTKLAPGNGASLSGGGHFTPGAVSALPEPMHTLVLGAINHALIPIFVYLVPLIVIAFVALLFVVEKPLATAIEREIPAEALAEGQLMITDPALDEDAVGANFEAVPADGTRTHSRHGR</sequence>
<evidence type="ECO:0000256" key="3">
    <source>
        <dbReference type="ARBA" id="ARBA00022475"/>
    </source>
</evidence>
<feature type="transmembrane region" description="Helical" evidence="7">
    <location>
        <begin position="273"/>
        <end position="297"/>
    </location>
</feature>
<feature type="transmembrane region" description="Helical" evidence="7">
    <location>
        <begin position="172"/>
        <end position="193"/>
    </location>
</feature>
<keyword evidence="10" id="KW-1185">Reference proteome</keyword>
<evidence type="ECO:0000256" key="1">
    <source>
        <dbReference type="ARBA" id="ARBA00004651"/>
    </source>
</evidence>
<keyword evidence="6 7" id="KW-0472">Membrane</keyword>